<keyword evidence="2" id="KW-1185">Reference proteome</keyword>
<proteinExistence type="predicted"/>
<organism evidence="1 2">
    <name type="scientific">Oesophagostomum dentatum</name>
    <name type="common">Nodular worm</name>
    <dbReference type="NCBI Taxonomy" id="61180"/>
    <lineage>
        <taxon>Eukaryota</taxon>
        <taxon>Metazoa</taxon>
        <taxon>Ecdysozoa</taxon>
        <taxon>Nematoda</taxon>
        <taxon>Chromadorea</taxon>
        <taxon>Rhabditida</taxon>
        <taxon>Rhabditina</taxon>
        <taxon>Rhabditomorpha</taxon>
        <taxon>Strongyloidea</taxon>
        <taxon>Strongylidae</taxon>
        <taxon>Oesophagostomum</taxon>
    </lineage>
</organism>
<dbReference type="Proteomes" id="UP000053660">
    <property type="component" value="Unassembled WGS sequence"/>
</dbReference>
<evidence type="ECO:0000313" key="1">
    <source>
        <dbReference type="EMBL" id="KHJ93411.1"/>
    </source>
</evidence>
<dbReference type="EMBL" id="KN550785">
    <property type="protein sequence ID" value="KHJ93411.1"/>
    <property type="molecule type" value="Genomic_DNA"/>
</dbReference>
<sequence length="1955" mass="219846">MTFLILHGENGRNCERYHELRSPDDYEQLVEDCAGKRKLNFGEGVASNFYAKYLREEDFNKLFANAAEVGFNILIESTPFENIGMPKLQRFIDNGGLTIRDNKKLRTFKINRFGTINRAEVGHMGPRTVTVDGNPLLDQASVSGLRHFCPFCDVFPYTKCSALGPIEDYNEFVNKCAGEKIIKQRPGERVFLKANKLTHEQFNALFGQATHVELCIIFKNMKWEDITFPKLVRLINCGGGDSALEVVHNYFLKSINLPMIASEGFKDKNYMRHVVLKNNFILPKRYISTLANNCAFCRLLPYKECDDIDVGTRWARNISSFIDRCGGKRIIMPRKGQILFLDISSLSQELVDELFSDVTTMKVCVVMRGSQIKYLHMPHLKELHSCKEGTPAFIIENNAALRGIELSPNFDFNVNDYLFVIIDNNNLLDTGIFGGCKNCVIERETRCGLERGGYQTLEELFMNCQGKQKIVFKYEVTLNEGQFHQLCARAVQLKMCFKIVNTNYQQISCPHLRYVEPCQPGKQVFTIIGNPYLAIINIPDYIYFPPSEKIFVVKKNQRLTLVMITKLKKICPHCEIEGYFSTCGLGSGPHSMIEYVHACAGKPLIIGEGSMIVIDASKITEAQLNAFCSRAVYMEACIVMSQTSFKSLKCPYLREVRPCQQGRAVFTIIRNPFLTVVDFPQGLIYPQGENILIVKENYRLSVVVIQKLKKICSHCEIEAYTSKCSGLGPITDVAEFLAMCVGQPLIEPRPGVILEVDLSRLTEAQLQMLFANVVEMKICITISGSSVRKLVFPKLIRWTSCAPGKPALTLVYNYYLEVLSFPACQLGCVSGAVIRYNPKLPRSMLEVIMQWCAQCEVEVYVPSCGLGTGGFTALDFVRACAGQAYIKPEGAVIIIDSRQVSEVEMNAFCSKAVYMEVCIVIRNSNYRSLSCPHLKQVKPCKPGMPVFTFVQNPFLSVIEIPQGLIYPEGEKIIYVKRNQRLTVVVIEKLRRICPHCEIEGFFSKCGDLGPITDLGQFLNLCIGQPIIAPRPGVILEVDLSSLTEIQLNQFFANVVEMQICITIKASPVRKISFPKLTRWTPCAPGKPALTLIYNFELTLVEFPSCKQGCITGALIRFNPKLPRSVIDIILQYSTESKIEYYVPSCGLGNGGYSMIDFVRACAGKPIIIPEGAVIVIESSKVTEAEMNAFCSKAVLMQVCIVISDSSYKSLRCPYLREVRPCQPGKPVFTIINNMELSIIEIPVTIVFPRNTIVFEIEGNPLIPRDWLIKIRKICPRCRIVEASVRETPSLPACGLSGMDYTDKQLVLACAGKTIIRPARGFYLTINSQYVTEREMNNMCSKAVYMEICITISNSMYKALRCPHLKQLKPCLPGHHAITIVDNPFFQTIEFPLSVVYPEGVLIIEIRGNPMLDPKIPGKLKPWCRDCIISFDYACGITKPTFTVKELVSACAGKKYIKPAPGVVLVVKSSEVTEMEMNLLCSRAVYMEICIEITNSQYTGLRCPHLKELRPCQQGRPAIIIVNNRYFSHLVIPSRVIYPPGALIVEIQKNPMLDPSIIFPLKQWCKNCIITLEYACGLGKTKFTPQELVIACTGHEYIRPPPGVIIVITSQTVTEDQLNRMCEKAVYMELCIEIKQSSFTALRCPHLRELKPCEPGRPAISIEYNPFFQVIQIPAAVKYPPGELIISIKRTPGITIAIIRSLQQWCPHCTIDVDYLCGMSTPRFTTLQVIGACSGKQYIVPAKGIVVTVRSREIEEHLMNNLCSRAIVMKICIEITRSAYKGLRCPHLKELRPCQIGRPAIKIVDNPYFVVLQLPANVVYPTGVQIVHIQRNPMFDVKVLKQLQLWCPHCMISGEYACGLNKPDPNTKELMIACRRKTVIVPMPGSMIIIHSNDFTEKEFAEFCSNKYTMPEAPGVEALQARNESDDHCGELQPQCYLLPTDVEDIRGSADLRNPR</sequence>
<accession>A0A0B1TB86</accession>
<dbReference type="OrthoDB" id="5868264at2759"/>
<gene>
    <name evidence="1" type="ORF">OESDEN_06683</name>
</gene>
<evidence type="ECO:0000313" key="2">
    <source>
        <dbReference type="Proteomes" id="UP000053660"/>
    </source>
</evidence>
<reference evidence="1 2" key="1">
    <citation type="submission" date="2014-03" db="EMBL/GenBank/DDBJ databases">
        <title>Draft genome of the hookworm Oesophagostomum dentatum.</title>
        <authorList>
            <person name="Mitreva M."/>
        </authorList>
    </citation>
    <scope>NUCLEOTIDE SEQUENCE [LARGE SCALE GENOMIC DNA]</scope>
    <source>
        <strain evidence="1 2">OD-Hann</strain>
    </source>
</reference>
<protein>
    <submittedName>
        <fullName evidence="1">Uncharacterized protein</fullName>
    </submittedName>
</protein>
<name>A0A0B1TB86_OESDE</name>